<evidence type="ECO:0000313" key="2">
    <source>
        <dbReference type="Proteomes" id="UP001279734"/>
    </source>
</evidence>
<dbReference type="AlphaFoldDB" id="A0AAD3SN72"/>
<evidence type="ECO:0000313" key="1">
    <source>
        <dbReference type="EMBL" id="GMH14915.1"/>
    </source>
</evidence>
<gene>
    <name evidence="1" type="ORF">Nepgr_016756</name>
</gene>
<dbReference type="EMBL" id="BSYO01000014">
    <property type="protein sequence ID" value="GMH14915.1"/>
    <property type="molecule type" value="Genomic_DNA"/>
</dbReference>
<name>A0AAD3SN72_NEPGR</name>
<comment type="caution">
    <text evidence="1">The sequence shown here is derived from an EMBL/GenBank/DDBJ whole genome shotgun (WGS) entry which is preliminary data.</text>
</comment>
<sequence length="66" mass="7643">MLSQLSSIEDNLTHYTPVHPSPCSSDSNGEKLRFVGFLVMRRRKQALLPPRPWNPERKNFDDVSFV</sequence>
<proteinExistence type="predicted"/>
<reference evidence="1" key="1">
    <citation type="submission" date="2023-05" db="EMBL/GenBank/DDBJ databases">
        <title>Nepenthes gracilis genome sequencing.</title>
        <authorList>
            <person name="Fukushima K."/>
        </authorList>
    </citation>
    <scope>NUCLEOTIDE SEQUENCE</scope>
    <source>
        <strain evidence="1">SING2019-196</strain>
    </source>
</reference>
<dbReference type="Proteomes" id="UP001279734">
    <property type="component" value="Unassembled WGS sequence"/>
</dbReference>
<organism evidence="1 2">
    <name type="scientific">Nepenthes gracilis</name>
    <name type="common">Slender pitcher plant</name>
    <dbReference type="NCBI Taxonomy" id="150966"/>
    <lineage>
        <taxon>Eukaryota</taxon>
        <taxon>Viridiplantae</taxon>
        <taxon>Streptophyta</taxon>
        <taxon>Embryophyta</taxon>
        <taxon>Tracheophyta</taxon>
        <taxon>Spermatophyta</taxon>
        <taxon>Magnoliopsida</taxon>
        <taxon>eudicotyledons</taxon>
        <taxon>Gunneridae</taxon>
        <taxon>Pentapetalae</taxon>
        <taxon>Caryophyllales</taxon>
        <taxon>Nepenthaceae</taxon>
        <taxon>Nepenthes</taxon>
    </lineage>
</organism>
<accession>A0AAD3SN72</accession>
<keyword evidence="2" id="KW-1185">Reference proteome</keyword>
<protein>
    <submittedName>
        <fullName evidence="1">Uncharacterized protein</fullName>
    </submittedName>
</protein>